<accession>A0A411YDK5</accession>
<keyword evidence="1" id="KW-1133">Transmembrane helix</keyword>
<dbReference type="OrthoDB" id="181455at2"/>
<evidence type="ECO:0000256" key="1">
    <source>
        <dbReference type="SAM" id="Phobius"/>
    </source>
</evidence>
<name>A0A411YDK5_9ACTN</name>
<evidence type="ECO:0000259" key="2">
    <source>
        <dbReference type="Pfam" id="PF13548"/>
    </source>
</evidence>
<gene>
    <name evidence="3" type="ORF">ER308_06875</name>
</gene>
<dbReference type="KEGG" id="erz:ER308_06875"/>
<protein>
    <submittedName>
        <fullName evidence="3">DUF4126 domain-containing protein</fullName>
    </submittedName>
</protein>
<dbReference type="InterPro" id="IPR025196">
    <property type="entry name" value="DUF4126"/>
</dbReference>
<dbReference type="EMBL" id="CP036402">
    <property type="protein sequence ID" value="QBI19291.1"/>
    <property type="molecule type" value="Genomic_DNA"/>
</dbReference>
<evidence type="ECO:0000313" key="4">
    <source>
        <dbReference type="Proteomes" id="UP000291469"/>
    </source>
</evidence>
<sequence length="210" mass="21377">MTVTLVGLIAGVGWASGISVYLVAGLVGVFGRLGMVDVPEALTSTPVLAVAFGLFAIEFVADKVPYLDSVWDAVHTVLRPVGAGAIGALLTGDLGQGVQLGAALSSGGLSLVSHGGKAALHAASNSSPEPVSNVLLSTAEQGLAGVVVWLAVTNPVVALVVVLVLSALAVWLLWWGVRIVRRRLRRRRARGSGAEAAVDAASPEDATTSR</sequence>
<keyword evidence="1" id="KW-0812">Transmembrane</keyword>
<evidence type="ECO:0000313" key="3">
    <source>
        <dbReference type="EMBL" id="QBI19291.1"/>
    </source>
</evidence>
<dbReference type="Proteomes" id="UP000291469">
    <property type="component" value="Chromosome"/>
</dbReference>
<dbReference type="RefSeq" id="WP_131154288.1">
    <property type="nucleotide sequence ID" value="NZ_CP036402.1"/>
</dbReference>
<feature type="transmembrane region" description="Helical" evidence="1">
    <location>
        <begin position="156"/>
        <end position="177"/>
    </location>
</feature>
<feature type="transmembrane region" description="Helical" evidence="1">
    <location>
        <begin position="6"/>
        <end position="29"/>
    </location>
</feature>
<feature type="transmembrane region" description="Helical" evidence="1">
    <location>
        <begin position="41"/>
        <end position="61"/>
    </location>
</feature>
<reference evidence="3 4" key="1">
    <citation type="submission" date="2019-01" db="EMBL/GenBank/DDBJ databases">
        <title>Egibacter rhizosphaerae EGI 80759T.</title>
        <authorList>
            <person name="Chen D.-D."/>
            <person name="Tian Y."/>
            <person name="Jiao J.-Y."/>
            <person name="Zhang X.-T."/>
            <person name="Zhang Y.-G."/>
            <person name="Zhang Y."/>
            <person name="Xiao M."/>
            <person name="Shu W.-S."/>
            <person name="Li W.-J."/>
        </authorList>
    </citation>
    <scope>NUCLEOTIDE SEQUENCE [LARGE SCALE GENOMIC DNA]</scope>
    <source>
        <strain evidence="3 4">EGI 80759</strain>
    </source>
</reference>
<keyword evidence="4" id="KW-1185">Reference proteome</keyword>
<dbReference type="Pfam" id="PF13548">
    <property type="entry name" value="DUF4126"/>
    <property type="match status" value="1"/>
</dbReference>
<organism evidence="3 4">
    <name type="scientific">Egibacter rhizosphaerae</name>
    <dbReference type="NCBI Taxonomy" id="1670831"/>
    <lineage>
        <taxon>Bacteria</taxon>
        <taxon>Bacillati</taxon>
        <taxon>Actinomycetota</taxon>
        <taxon>Nitriliruptoria</taxon>
        <taxon>Egibacterales</taxon>
        <taxon>Egibacteraceae</taxon>
        <taxon>Egibacter</taxon>
    </lineage>
</organism>
<dbReference type="AlphaFoldDB" id="A0A411YDK5"/>
<feature type="domain" description="DUF4126" evidence="2">
    <location>
        <begin position="8"/>
        <end position="174"/>
    </location>
</feature>
<keyword evidence="1" id="KW-0472">Membrane</keyword>
<proteinExistence type="predicted"/>